<evidence type="ECO:0000313" key="2">
    <source>
        <dbReference type="EMBL" id="MBE1604912.1"/>
    </source>
</evidence>
<evidence type="ECO:0000259" key="1">
    <source>
        <dbReference type="Pfam" id="PF01471"/>
    </source>
</evidence>
<name>A0A927MRH2_9ACTN</name>
<keyword evidence="3" id="KW-1185">Reference proteome</keyword>
<dbReference type="InterPro" id="IPR036365">
    <property type="entry name" value="PGBD-like_sf"/>
</dbReference>
<dbReference type="InterPro" id="IPR002477">
    <property type="entry name" value="Peptidoglycan-bd-like"/>
</dbReference>
<dbReference type="SUPFAM" id="SSF47090">
    <property type="entry name" value="PGBD-like"/>
    <property type="match status" value="1"/>
</dbReference>
<dbReference type="Proteomes" id="UP000638648">
    <property type="component" value="Unassembled WGS sequence"/>
</dbReference>
<evidence type="ECO:0000313" key="3">
    <source>
        <dbReference type="Proteomes" id="UP000638648"/>
    </source>
</evidence>
<organism evidence="2 3">
    <name type="scientific">Actinopolymorpha pittospori</name>
    <dbReference type="NCBI Taxonomy" id="648752"/>
    <lineage>
        <taxon>Bacteria</taxon>
        <taxon>Bacillati</taxon>
        <taxon>Actinomycetota</taxon>
        <taxon>Actinomycetes</taxon>
        <taxon>Propionibacteriales</taxon>
        <taxon>Actinopolymorphaceae</taxon>
        <taxon>Actinopolymorpha</taxon>
    </lineage>
</organism>
<comment type="caution">
    <text evidence="2">The sequence shown here is derived from an EMBL/GenBank/DDBJ whole genome shotgun (WGS) entry which is preliminary data.</text>
</comment>
<dbReference type="AlphaFoldDB" id="A0A927MRH2"/>
<feature type="domain" description="Peptidoglycan binding-like" evidence="1">
    <location>
        <begin position="65"/>
        <end position="117"/>
    </location>
</feature>
<dbReference type="GO" id="GO:0016787">
    <property type="term" value="F:hydrolase activity"/>
    <property type="evidence" value="ECO:0007669"/>
    <property type="project" value="UniProtKB-KW"/>
</dbReference>
<accession>A0A927MRH2</accession>
<keyword evidence="2" id="KW-0378">Hydrolase</keyword>
<dbReference type="Gene3D" id="1.10.101.10">
    <property type="entry name" value="PGBD-like superfamily/PGBD"/>
    <property type="match status" value="1"/>
</dbReference>
<dbReference type="InterPro" id="IPR036366">
    <property type="entry name" value="PGBDSf"/>
</dbReference>
<sequence>MPNRPRAIAQRLTRGVIALMLAILATAGIGAATMAPAQAAIIPGRCTYTGSQPTLSYAPSTYKVAVKQLQCELNASLYYTKVTVDGYFGPATRSAVRTLQSCTGIGVDGIVGGQTWGELNYWAGSNYWVYC</sequence>
<dbReference type="EMBL" id="JADBEM010000001">
    <property type="protein sequence ID" value="MBE1604912.1"/>
    <property type="molecule type" value="Genomic_DNA"/>
</dbReference>
<dbReference type="Pfam" id="PF01471">
    <property type="entry name" value="PG_binding_1"/>
    <property type="match status" value="1"/>
</dbReference>
<dbReference type="RefSeq" id="WP_192749344.1">
    <property type="nucleotide sequence ID" value="NZ_BAABJL010000002.1"/>
</dbReference>
<protein>
    <submittedName>
        <fullName evidence="2">Peptidoglycan hydrolase-like protein with peptidoglycan-binding domain</fullName>
    </submittedName>
</protein>
<reference evidence="2" key="1">
    <citation type="submission" date="2020-10" db="EMBL/GenBank/DDBJ databases">
        <title>Sequencing the genomes of 1000 actinobacteria strains.</title>
        <authorList>
            <person name="Klenk H.-P."/>
        </authorList>
    </citation>
    <scope>NUCLEOTIDE SEQUENCE</scope>
    <source>
        <strain evidence="2">DSM 45354</strain>
    </source>
</reference>
<proteinExistence type="predicted"/>
<gene>
    <name evidence="2" type="ORF">HEB94_001760</name>
</gene>